<keyword evidence="2" id="KW-1133">Transmembrane helix</keyword>
<evidence type="ECO:0000256" key="2">
    <source>
        <dbReference type="SAM" id="Phobius"/>
    </source>
</evidence>
<proteinExistence type="predicted"/>
<protein>
    <submittedName>
        <fullName evidence="3">Uncharacterized protein</fullName>
    </submittedName>
</protein>
<dbReference type="AlphaFoldDB" id="A0AAN0JR96"/>
<name>A0AAN0JR96_AMPQE</name>
<keyword evidence="2" id="KW-0812">Transmembrane</keyword>
<keyword evidence="1" id="KW-0175">Coiled coil</keyword>
<evidence type="ECO:0000313" key="4">
    <source>
        <dbReference type="Proteomes" id="UP000007879"/>
    </source>
</evidence>
<dbReference type="GeneID" id="109587574"/>
<feature type="transmembrane region" description="Helical" evidence="2">
    <location>
        <begin position="697"/>
        <end position="716"/>
    </location>
</feature>
<organism evidence="3 4">
    <name type="scientific">Amphimedon queenslandica</name>
    <name type="common">Sponge</name>
    <dbReference type="NCBI Taxonomy" id="400682"/>
    <lineage>
        <taxon>Eukaryota</taxon>
        <taxon>Metazoa</taxon>
        <taxon>Porifera</taxon>
        <taxon>Demospongiae</taxon>
        <taxon>Heteroscleromorpha</taxon>
        <taxon>Haplosclerida</taxon>
        <taxon>Niphatidae</taxon>
        <taxon>Amphimedon</taxon>
    </lineage>
</organism>
<feature type="transmembrane region" description="Helical" evidence="2">
    <location>
        <begin position="325"/>
        <end position="348"/>
    </location>
</feature>
<sequence length="798" mass="90583">MGCSDYCKKCFSPKPGCPGCTTHWVPGCLKFLSFITCQCIKPAELEDGEENDAKCCPSYCCSCCTCKRSGKNCCIVMLYITIVLSVLLVIAISAYPTSAFIAGWANCKPYKYSNSEGEICFTITINESTGPDIVLRDTGRDKLIDANNSHEVQEFLDLTKIAILFSTTANGVSQIFFIIALICLFCRHYKWFRKLNSWSCWKACKLYCCCTRDEADDKNVIPLDPFNDYDKNEFIEPTSIAVVYQHKQKIVTVFDYETRGTEEGNLFSQQDTSTSTLLQGERLCHYNTWFAIGLFMMAAISSTFFPVQYIANQTTINWWEFSTTIVYAWSLFRSIVSCFIFSKLMYAIQRKCEEIEMYVYYTNDNINETNNNKIKKYVKTIFKSELTIAVTEMLKSVKSFDDIDNLAEKLADGFLEEVNEHVIQNAVQNAIQKVNLNSIEDAVKNAVQDIDAVKEALQNAVQDAVENEVQNAVRDVVQNVNRNTVEEALQNALQDAVETVQDFNPNAAQNADLKNVVQNAIQNAVKNAVQNTVCTSSTNIVNAIKTQCSGNLNVRHDYEIVKNMEESVITAINSVDSEDIKEQHYITQDKERKERIKAQATRYATALKELIKEHNKTDSADGKKELALKYLKEHDKHFVNTAVATLSWLQLWFLLHWVLYIISTFMILTVLIDAVALHVKDRVPHIEEGVGFHPVQIVFLFLYSLVQCFVLVYPCLRAAGVTRTRKRLIKRISDDTYKFTNLPEGVISEFIESMKRRKFSFRLRILCASIPFNLNIAYLSIAFGFIGSVVALITTVTD</sequence>
<keyword evidence="2" id="KW-0472">Membrane</keyword>
<feature type="transmembrane region" description="Helical" evidence="2">
    <location>
        <begin position="657"/>
        <end position="677"/>
    </location>
</feature>
<feature type="transmembrane region" description="Helical" evidence="2">
    <location>
        <begin position="161"/>
        <end position="186"/>
    </location>
</feature>
<feature type="transmembrane region" description="Helical" evidence="2">
    <location>
        <begin position="763"/>
        <end position="793"/>
    </location>
</feature>
<feature type="transmembrane region" description="Helical" evidence="2">
    <location>
        <begin position="76"/>
        <end position="95"/>
    </location>
</feature>
<reference evidence="3" key="2">
    <citation type="submission" date="2024-06" db="UniProtKB">
        <authorList>
            <consortium name="EnsemblMetazoa"/>
        </authorList>
    </citation>
    <scope>IDENTIFICATION</scope>
</reference>
<feature type="coiled-coil region" evidence="1">
    <location>
        <begin position="436"/>
        <end position="467"/>
    </location>
</feature>
<dbReference type="KEGG" id="aqu:109587574"/>
<feature type="transmembrane region" description="Helical" evidence="2">
    <location>
        <begin position="286"/>
        <end position="305"/>
    </location>
</feature>
<accession>A0AAN0JR96</accession>
<reference evidence="4" key="1">
    <citation type="journal article" date="2010" name="Nature">
        <title>The Amphimedon queenslandica genome and the evolution of animal complexity.</title>
        <authorList>
            <person name="Srivastava M."/>
            <person name="Simakov O."/>
            <person name="Chapman J."/>
            <person name="Fahey B."/>
            <person name="Gauthier M.E."/>
            <person name="Mitros T."/>
            <person name="Richards G.S."/>
            <person name="Conaco C."/>
            <person name="Dacre M."/>
            <person name="Hellsten U."/>
            <person name="Larroux C."/>
            <person name="Putnam N.H."/>
            <person name="Stanke M."/>
            <person name="Adamska M."/>
            <person name="Darling A."/>
            <person name="Degnan S.M."/>
            <person name="Oakley T.H."/>
            <person name="Plachetzki D.C."/>
            <person name="Zhai Y."/>
            <person name="Adamski M."/>
            <person name="Calcino A."/>
            <person name="Cummins S.F."/>
            <person name="Goodstein D.M."/>
            <person name="Harris C."/>
            <person name="Jackson D.J."/>
            <person name="Leys S.P."/>
            <person name="Shu S."/>
            <person name="Woodcroft B.J."/>
            <person name="Vervoort M."/>
            <person name="Kosik K.S."/>
            <person name="Manning G."/>
            <person name="Degnan B.M."/>
            <person name="Rokhsar D.S."/>
        </authorList>
    </citation>
    <scope>NUCLEOTIDE SEQUENCE [LARGE SCALE GENOMIC DNA]</scope>
</reference>
<dbReference type="RefSeq" id="XP_019859361.1">
    <property type="nucleotide sequence ID" value="XM_020003802.1"/>
</dbReference>
<keyword evidence="4" id="KW-1185">Reference proteome</keyword>
<dbReference type="EnsemblMetazoa" id="XM_020003802.1">
    <property type="protein sequence ID" value="XP_019859361.1"/>
    <property type="gene ID" value="LOC109587574"/>
</dbReference>
<evidence type="ECO:0000256" key="1">
    <source>
        <dbReference type="SAM" id="Coils"/>
    </source>
</evidence>
<evidence type="ECO:0000313" key="3">
    <source>
        <dbReference type="EnsemblMetazoa" id="XP_019859361.1"/>
    </source>
</evidence>
<dbReference type="Proteomes" id="UP000007879">
    <property type="component" value="Unassembled WGS sequence"/>
</dbReference>